<sequence length="212" mass="23380">MKIAAPKIHFLITLLLFVAVILLVPFSFYLYTRIDSFEKRLSANNSMVKIVESMPSISTPLPEEDQLFTTTPIATPTTASSPIAVPTPSTIVKKNTDYITLIAQASTNSPDWQNITSSEVWVDLKNDYGDGAKVYFEASLHADSGKAQVRLYDVTHGIGVTGSDIETDKLTTTLVSSGVANLWSGKNLYRVQFRSFDSSKVYIESAKIKIVY</sequence>
<dbReference type="AlphaFoldDB" id="A0A1F8AVG4"/>
<reference evidence="1 2" key="1">
    <citation type="journal article" date="2016" name="Nat. Commun.">
        <title>Thousands of microbial genomes shed light on interconnected biogeochemical processes in an aquifer system.</title>
        <authorList>
            <person name="Anantharaman K."/>
            <person name="Brown C.T."/>
            <person name="Hug L.A."/>
            <person name="Sharon I."/>
            <person name="Castelle C.J."/>
            <person name="Probst A.J."/>
            <person name="Thomas B.C."/>
            <person name="Singh A."/>
            <person name="Wilkins M.J."/>
            <person name="Karaoz U."/>
            <person name="Brodie E.L."/>
            <person name="Williams K.H."/>
            <person name="Hubbard S.S."/>
            <person name="Banfield J.F."/>
        </authorList>
    </citation>
    <scope>NUCLEOTIDE SEQUENCE [LARGE SCALE GENOMIC DNA]</scope>
</reference>
<organism evidence="1 2">
    <name type="scientific">Candidatus Woesebacteria bacterium RIFCSPHIGHO2_12_FULL_41_24</name>
    <dbReference type="NCBI Taxonomy" id="1802510"/>
    <lineage>
        <taxon>Bacteria</taxon>
        <taxon>Candidatus Woeseibacteriota</taxon>
    </lineage>
</organism>
<evidence type="ECO:0000313" key="2">
    <source>
        <dbReference type="Proteomes" id="UP000178603"/>
    </source>
</evidence>
<accession>A0A1F8AVG4</accession>
<name>A0A1F8AVG4_9BACT</name>
<evidence type="ECO:0000313" key="1">
    <source>
        <dbReference type="EMBL" id="OGM55499.1"/>
    </source>
</evidence>
<dbReference type="Proteomes" id="UP000178603">
    <property type="component" value="Unassembled WGS sequence"/>
</dbReference>
<proteinExistence type="predicted"/>
<comment type="caution">
    <text evidence="1">The sequence shown here is derived from an EMBL/GenBank/DDBJ whole genome shotgun (WGS) entry which is preliminary data.</text>
</comment>
<gene>
    <name evidence="1" type="ORF">A3E44_01090</name>
</gene>
<protein>
    <submittedName>
        <fullName evidence="1">Uncharacterized protein</fullName>
    </submittedName>
</protein>
<dbReference type="EMBL" id="MGGW01000002">
    <property type="protein sequence ID" value="OGM55499.1"/>
    <property type="molecule type" value="Genomic_DNA"/>
</dbReference>